<dbReference type="SMART" id="SM01058">
    <property type="entry name" value="CarD_TRCF"/>
    <property type="match status" value="1"/>
</dbReference>
<evidence type="ECO:0000256" key="1">
    <source>
        <dbReference type="ARBA" id="ARBA00004496"/>
    </source>
</evidence>
<dbReference type="InterPro" id="IPR027417">
    <property type="entry name" value="P-loop_NTPase"/>
</dbReference>
<dbReference type="SMART" id="SM00490">
    <property type="entry name" value="HELICc"/>
    <property type="match status" value="1"/>
</dbReference>
<dbReference type="InterPro" id="IPR029062">
    <property type="entry name" value="Class_I_gatase-like"/>
</dbReference>
<dbReference type="Pfam" id="PF00271">
    <property type="entry name" value="Helicase_C"/>
    <property type="match status" value="1"/>
</dbReference>
<evidence type="ECO:0000259" key="16">
    <source>
        <dbReference type="PROSITE" id="PS51194"/>
    </source>
</evidence>
<dbReference type="FunFam" id="3.40.50.300:FF:000300">
    <property type="entry name" value="Transcription-repair-coupling factor"/>
    <property type="match status" value="1"/>
</dbReference>
<dbReference type="GO" id="GO:0003684">
    <property type="term" value="F:damaged DNA binding"/>
    <property type="evidence" value="ECO:0007669"/>
    <property type="project" value="InterPro"/>
</dbReference>
<dbReference type="Pfam" id="PF03575">
    <property type="entry name" value="Peptidase_S51"/>
    <property type="match status" value="1"/>
</dbReference>
<evidence type="ECO:0000256" key="9">
    <source>
        <dbReference type="ARBA" id="ARBA00022825"/>
    </source>
</evidence>
<keyword evidence="4" id="KW-0645">Protease</keyword>
<evidence type="ECO:0000256" key="11">
    <source>
        <dbReference type="ARBA" id="ARBA00022962"/>
    </source>
</evidence>
<dbReference type="GO" id="GO:0005737">
    <property type="term" value="C:cytoplasm"/>
    <property type="evidence" value="ECO:0007669"/>
    <property type="project" value="UniProtKB-SubCell"/>
</dbReference>
<feature type="compositionally biased region" description="Basic and acidic residues" evidence="14">
    <location>
        <begin position="298"/>
        <end position="310"/>
    </location>
</feature>
<keyword evidence="3" id="KW-0963">Cytoplasm</keyword>
<dbReference type="Gene3D" id="3.40.50.300">
    <property type="entry name" value="P-loop containing nucleotide triphosphate hydrolases"/>
    <property type="match status" value="2"/>
</dbReference>
<proteinExistence type="inferred from homology"/>
<dbReference type="InterPro" id="IPR037235">
    <property type="entry name" value="TRCF-like_C_D7"/>
</dbReference>
<organism evidence="17 18">
    <name type="scientific">Rhynchospora breviuscula</name>
    <dbReference type="NCBI Taxonomy" id="2022672"/>
    <lineage>
        <taxon>Eukaryota</taxon>
        <taxon>Viridiplantae</taxon>
        <taxon>Streptophyta</taxon>
        <taxon>Embryophyta</taxon>
        <taxon>Tracheophyta</taxon>
        <taxon>Spermatophyta</taxon>
        <taxon>Magnoliopsida</taxon>
        <taxon>Liliopsida</taxon>
        <taxon>Poales</taxon>
        <taxon>Cyperaceae</taxon>
        <taxon>Cyperoideae</taxon>
        <taxon>Rhynchosporeae</taxon>
        <taxon>Rhynchospora</taxon>
    </lineage>
</organism>
<feature type="domain" description="Helicase ATP-binding" evidence="15">
    <location>
        <begin position="1045"/>
        <end position="1206"/>
    </location>
</feature>
<dbReference type="SUPFAM" id="SSF141259">
    <property type="entry name" value="CarD-like"/>
    <property type="match status" value="1"/>
</dbReference>
<dbReference type="SUPFAM" id="SSF143517">
    <property type="entry name" value="TRCF domain-like"/>
    <property type="match status" value="1"/>
</dbReference>
<dbReference type="Gene3D" id="3.40.50.880">
    <property type="match status" value="1"/>
</dbReference>
<reference evidence="17" key="1">
    <citation type="journal article" date="2022" name="Cell">
        <title>Repeat-based holocentromeres influence genome architecture and karyotype evolution.</title>
        <authorList>
            <person name="Hofstatter P.G."/>
            <person name="Thangavel G."/>
            <person name="Lux T."/>
            <person name="Neumann P."/>
            <person name="Vondrak T."/>
            <person name="Novak P."/>
            <person name="Zhang M."/>
            <person name="Costa L."/>
            <person name="Castellani M."/>
            <person name="Scott A."/>
            <person name="Toegelov H."/>
            <person name="Fuchs J."/>
            <person name="Mata-Sucre Y."/>
            <person name="Dias Y."/>
            <person name="Vanzela A.L.L."/>
            <person name="Huettel B."/>
            <person name="Almeida C.C.S."/>
            <person name="Simkova H."/>
            <person name="Souza G."/>
            <person name="Pedrosa-Harand A."/>
            <person name="Macas J."/>
            <person name="Mayer K.F.X."/>
            <person name="Houben A."/>
            <person name="Marques A."/>
        </authorList>
    </citation>
    <scope>NUCLEOTIDE SEQUENCE</scope>
    <source>
        <strain evidence="17">RhyBre1mFocal</strain>
    </source>
</reference>
<dbReference type="InterPro" id="IPR005320">
    <property type="entry name" value="Peptidase_S51"/>
</dbReference>
<dbReference type="InterPro" id="IPR011545">
    <property type="entry name" value="DEAD/DEAH_box_helicase_dom"/>
</dbReference>
<dbReference type="InterPro" id="IPR014001">
    <property type="entry name" value="Helicase_ATP-bd"/>
</dbReference>
<dbReference type="InterPro" id="IPR047112">
    <property type="entry name" value="RecG/Mfd"/>
</dbReference>
<dbReference type="GO" id="GO:0008236">
    <property type="term" value="F:serine-type peptidase activity"/>
    <property type="evidence" value="ECO:0007669"/>
    <property type="project" value="UniProtKB-KW"/>
</dbReference>
<feature type="compositionally biased region" description="Basic and acidic residues" evidence="14">
    <location>
        <begin position="264"/>
        <end position="283"/>
    </location>
</feature>
<dbReference type="InterPro" id="IPR041471">
    <property type="entry name" value="UvrB_inter"/>
</dbReference>
<dbReference type="Gene3D" id="2.40.10.170">
    <property type="match status" value="1"/>
</dbReference>
<evidence type="ECO:0000256" key="13">
    <source>
        <dbReference type="ARBA" id="ARBA00023204"/>
    </source>
</evidence>
<dbReference type="GO" id="GO:0005524">
    <property type="term" value="F:ATP binding"/>
    <property type="evidence" value="ECO:0007669"/>
    <property type="project" value="UniProtKB-KW"/>
</dbReference>
<feature type="region of interest" description="Disordered" evidence="14">
    <location>
        <begin position="205"/>
        <end position="381"/>
    </location>
</feature>
<evidence type="ECO:0000256" key="10">
    <source>
        <dbReference type="ARBA" id="ARBA00022840"/>
    </source>
</evidence>
<sequence length="1778" mass="192560">MRLLMTSGGVTNPSIREALTGLLGKPVEEASSLCVPTAQHGHPMCSPASAWRFVSGADPSPVGLGWASVGLLELTALPSTDPARWVPWVREADVLLVDGGEATYLCHWLRESGLADLLPSLTDTVWVGVSAGSMVLTPRIGSAFVEWDGAPDDRTLGVVDFSVFPHLGGFETNTLARAQEWAAEVGGESYALDDQSAVVVDAGRAHAPGEGAPPGEDQEGRAGAGARDERDHPRGRAGEAQGEREEPERQQRPAEHGVLPCGEGAREGQEVHAHDHGDPRDPEVPATGRVEQAGPGQQRDHLAEHSEPVRPPRRRRRSVHGGSGAVAGEDRAQHDQEGDDPGGARDDRPRRLEPAGVDEHEDQAGERAERRREPSPVECHPATLAEVAARVTARRLDPAPAPPRLVLTEPTLAGAVEDAGRVAALDLTGPAALRPFVVQGLVDAGRTVLVVAATAREAEDLVEVIGDVVDPARIGYYPAWETLPHERLSPRSDTVGRRLAVLRRITHPGTGEDNGPLDVVVAPIRSVLQPQVKGLGDLEPVELANGDTADLDDVVRRLALAAYSRVDLVERRGEFAVRGGIVDVFPPTEEHPLRVELFGDEVDEIRTFSVADQRTMDRVDRLWAPPCRELILDEATRERARALGEAHPELRDLTEQMAQGIAVEGMESLSPALVDEMELLTDLLPPSTTVLLADPERVRTRAHDLVATSEEFLGASWAAAAAGGDSPIDLGAASLRDLRDVREGVLEAGRAWWSLSPFGLGDDEPGTLTIDPEAPESRTVEAQPAVEYRGQVERAVEDVRAALAAGTRVVLLSEGVGPAERIVEVLGEHDVPAKLVEDLTHEPDAASVTVTCGALDHGVSLPGLPGGGLSLLTREDVLGQRAQTRDMRKMPARRKKQIDPLELKAGDYVVHEQHGVGRFVEMRQREVQGAMREYLVLEYGASKRGQPADKLFVPADTLDQVTRYVGGEQPALDRLGGGDWAKRKGRARKAVKEIAAELIKLYAARRATKGHAFGPDTPWQRELEDAFPFAETPDQLSTVEEVKRDMEQVVPMDRLVCGDVGYGKTEISVRAVFKAVQDGKQVVVLVPTTLLVQQHLQTFEERFSGFPVTVRALSRFQSEKEAAEVMAGAADGSIDVVIGTHRLLNPDVRFKDLGLIVVDEEQRFGVEHKEQMKRLRTSVDVLSMSATPIPRTLEMSITGIREMSTIATPPEERHPVLTYVGAYEDRQVTAAIRRELLRDGQVFFIHNRVASIEKAAAHLKELVPEARVATAHGQMNERQLEQVMVDFWEKRFDVLVCTTLVESGLDVSNANTMIIERSDTLGLSQLHQLRGRVGRSRERAYAYFLYPSEKPLTETAHERLATLAQHSDLGGGMAIAMKDLEIRGAGNLLGGEQSGHIADVGFDLYVRLVGEAVGEYRAQTAGGPPPEQLDEVRIEIPVDAHLPHDYIGSERLRLEMYKRLSEVRADEDVLALTEEMTDRYGVVPPEVQRLLGVASFRARCRQAGITEVQAQGKYVRFGPVDLAESASVRLQRLYPKSLVKAPVRTILVPRPLATTIGGEPPRDEELLAWCRGPGTALRVGDYTLSRDSLDDVTDAQCVLAAAQQQQGGQPTARAAVAQSTIAVVVQSEQAVDYARARDVSVDTSRLGDVRDSFEAQLDGQGLSRAQRDALLDTADLVNRGQLVQQQVGAEELGLTGTPSGAAAQQATTAGAEVIARWAARSGPDVSLDPRYNLTVDSGRLRVRDGSVSEPVSSAAQASVAQQPQASYVSALPAPQRCA</sequence>
<dbReference type="GO" id="GO:0006508">
    <property type="term" value="P:proteolysis"/>
    <property type="evidence" value="ECO:0007669"/>
    <property type="project" value="UniProtKB-KW"/>
</dbReference>
<dbReference type="InterPro" id="IPR001650">
    <property type="entry name" value="Helicase_C-like"/>
</dbReference>
<keyword evidence="13" id="KW-0234">DNA repair</keyword>
<comment type="similarity">
    <text evidence="2">Belongs to the peptidase S51 family.</text>
</comment>
<dbReference type="SMART" id="SM00982">
    <property type="entry name" value="TRCF"/>
    <property type="match status" value="1"/>
</dbReference>
<dbReference type="GO" id="GO:0003678">
    <property type="term" value="F:DNA helicase activity"/>
    <property type="evidence" value="ECO:0007669"/>
    <property type="project" value="TreeGrafter"/>
</dbReference>
<protein>
    <recommendedName>
        <fullName evidence="19">Transcription-repair-coupling factor</fullName>
    </recommendedName>
</protein>
<keyword evidence="7" id="KW-0378">Hydrolase</keyword>
<comment type="subcellular location">
    <subcellularLocation>
        <location evidence="1">Cytoplasm</location>
    </subcellularLocation>
</comment>
<dbReference type="OrthoDB" id="5426737at2759"/>
<dbReference type="InterPro" id="IPR036101">
    <property type="entry name" value="CarD-like/TRCF_RID_sf"/>
</dbReference>
<keyword evidence="9" id="KW-0720">Serine protease</keyword>
<dbReference type="CDD" id="cd17991">
    <property type="entry name" value="DEXHc_TRCF"/>
    <property type="match status" value="1"/>
</dbReference>
<keyword evidence="12" id="KW-0238">DNA-binding</keyword>
<evidence type="ECO:0000313" key="17">
    <source>
        <dbReference type="EMBL" id="KAJ1684460.1"/>
    </source>
</evidence>
<dbReference type="PROSITE" id="PS51194">
    <property type="entry name" value="HELICASE_CTER"/>
    <property type="match status" value="1"/>
</dbReference>
<feature type="compositionally biased region" description="Basic and acidic residues" evidence="14">
    <location>
        <begin position="328"/>
        <end position="353"/>
    </location>
</feature>
<dbReference type="HAMAP" id="MF_00969">
    <property type="entry name" value="TRCF"/>
    <property type="match status" value="1"/>
</dbReference>
<dbReference type="EMBL" id="JAMQYH010000029">
    <property type="protein sequence ID" value="KAJ1684460.1"/>
    <property type="molecule type" value="Genomic_DNA"/>
</dbReference>
<keyword evidence="11" id="KW-0315">Glutamine amidotransferase</keyword>
<dbReference type="CDD" id="cd18810">
    <property type="entry name" value="SF2_C_TRCF"/>
    <property type="match status" value="1"/>
</dbReference>
<feature type="domain" description="Helicase C-terminal" evidence="16">
    <location>
        <begin position="1227"/>
        <end position="1381"/>
    </location>
</feature>
<evidence type="ECO:0000256" key="3">
    <source>
        <dbReference type="ARBA" id="ARBA00022490"/>
    </source>
</evidence>
<dbReference type="InterPro" id="IPR005118">
    <property type="entry name" value="TRCF_C"/>
</dbReference>
<dbReference type="GO" id="GO:0006281">
    <property type="term" value="P:DNA repair"/>
    <property type="evidence" value="ECO:0007669"/>
    <property type="project" value="UniProtKB-KW"/>
</dbReference>
<evidence type="ECO:0000313" key="18">
    <source>
        <dbReference type="Proteomes" id="UP001151287"/>
    </source>
</evidence>
<feature type="compositionally biased region" description="Basic and acidic residues" evidence="14">
    <location>
        <begin position="362"/>
        <end position="375"/>
    </location>
</feature>
<dbReference type="Gene3D" id="3.40.50.11180">
    <property type="match status" value="1"/>
</dbReference>
<gene>
    <name evidence="17" type="ORF">LUZ63_020215</name>
</gene>
<dbReference type="Pfam" id="PF17757">
    <property type="entry name" value="UvrB_inter"/>
    <property type="match status" value="1"/>
</dbReference>
<evidence type="ECO:0000256" key="12">
    <source>
        <dbReference type="ARBA" id="ARBA00023125"/>
    </source>
</evidence>
<keyword evidence="5" id="KW-0547">Nucleotide-binding</keyword>
<dbReference type="SUPFAM" id="SSF52317">
    <property type="entry name" value="Class I glutamine amidotransferase-like"/>
    <property type="match status" value="1"/>
</dbReference>
<dbReference type="SMART" id="SM00487">
    <property type="entry name" value="DEXDc"/>
    <property type="match status" value="1"/>
</dbReference>
<dbReference type="Pfam" id="PF02559">
    <property type="entry name" value="CarD_TRCF_RID"/>
    <property type="match status" value="1"/>
</dbReference>
<dbReference type="PANTHER" id="PTHR47964">
    <property type="entry name" value="ATP-DEPENDENT DNA HELICASE HOMOLOG RECG, CHLOROPLASTIC"/>
    <property type="match status" value="1"/>
</dbReference>
<dbReference type="InterPro" id="IPR003711">
    <property type="entry name" value="CarD-like/TRCF_RID"/>
</dbReference>
<accession>A0A9P9Z8S9</accession>
<dbReference type="SUPFAM" id="SSF52540">
    <property type="entry name" value="P-loop containing nucleoside triphosphate hydrolases"/>
    <property type="match status" value="4"/>
</dbReference>
<evidence type="ECO:0000256" key="14">
    <source>
        <dbReference type="SAM" id="MobiDB-lite"/>
    </source>
</evidence>
<evidence type="ECO:0000256" key="8">
    <source>
        <dbReference type="ARBA" id="ARBA00022806"/>
    </source>
</evidence>
<dbReference type="PANTHER" id="PTHR47964:SF1">
    <property type="entry name" value="ATP-DEPENDENT DNA HELICASE HOMOLOG RECG, CHLOROPLASTIC"/>
    <property type="match status" value="1"/>
</dbReference>
<dbReference type="Pfam" id="PF03461">
    <property type="entry name" value="TRCF"/>
    <property type="match status" value="1"/>
</dbReference>
<keyword evidence="8" id="KW-0347">Helicase</keyword>
<evidence type="ECO:0008006" key="19">
    <source>
        <dbReference type="Google" id="ProtNLM"/>
    </source>
</evidence>
<dbReference type="NCBIfam" id="TIGR00580">
    <property type="entry name" value="mfd"/>
    <property type="match status" value="1"/>
</dbReference>
<keyword evidence="10" id="KW-0067">ATP-binding</keyword>
<dbReference type="FunFam" id="3.40.50.300:FF:000546">
    <property type="entry name" value="Transcription-repair-coupling factor"/>
    <property type="match status" value="1"/>
</dbReference>
<evidence type="ECO:0000256" key="2">
    <source>
        <dbReference type="ARBA" id="ARBA00006534"/>
    </source>
</evidence>
<feature type="compositionally biased region" description="Basic and acidic residues" evidence="14">
    <location>
        <begin position="226"/>
        <end position="255"/>
    </location>
</feature>
<evidence type="ECO:0000256" key="5">
    <source>
        <dbReference type="ARBA" id="ARBA00022741"/>
    </source>
</evidence>
<evidence type="ECO:0000256" key="7">
    <source>
        <dbReference type="ARBA" id="ARBA00022801"/>
    </source>
</evidence>
<dbReference type="Gene3D" id="3.30.2060.10">
    <property type="entry name" value="Penicillin-binding protein 1b domain"/>
    <property type="match status" value="1"/>
</dbReference>
<dbReference type="InterPro" id="IPR004576">
    <property type="entry name" value="Mfd"/>
</dbReference>
<dbReference type="Pfam" id="PF00270">
    <property type="entry name" value="DEAD"/>
    <property type="match status" value="1"/>
</dbReference>
<evidence type="ECO:0000256" key="6">
    <source>
        <dbReference type="ARBA" id="ARBA00022763"/>
    </source>
</evidence>
<dbReference type="PROSITE" id="PS51192">
    <property type="entry name" value="HELICASE_ATP_BIND_1"/>
    <property type="match status" value="1"/>
</dbReference>
<name>A0A9P9Z8S9_9POAL</name>
<keyword evidence="6" id="KW-0227">DNA damage</keyword>
<dbReference type="Gene3D" id="3.90.1150.50">
    <property type="entry name" value="Transcription-repair-coupling factor, D7 domain"/>
    <property type="match status" value="1"/>
</dbReference>
<evidence type="ECO:0000256" key="4">
    <source>
        <dbReference type="ARBA" id="ARBA00022670"/>
    </source>
</evidence>
<evidence type="ECO:0000259" key="15">
    <source>
        <dbReference type="PROSITE" id="PS51192"/>
    </source>
</evidence>
<dbReference type="Proteomes" id="UP001151287">
    <property type="component" value="Unassembled WGS sequence"/>
</dbReference>
<keyword evidence="18" id="KW-1185">Reference proteome</keyword>
<comment type="caution">
    <text evidence="17">The sequence shown here is derived from an EMBL/GenBank/DDBJ whole genome shotgun (WGS) entry which is preliminary data.</text>
</comment>